<evidence type="ECO:0000313" key="3">
    <source>
        <dbReference type="EMBL" id="TCC53360.1"/>
    </source>
</evidence>
<dbReference type="AlphaFoldDB" id="A0A4R0K284"/>
<evidence type="ECO:0000259" key="2">
    <source>
        <dbReference type="Pfam" id="PF03795"/>
    </source>
</evidence>
<organism evidence="3 4">
    <name type="scientific">Kribbella capetownensis</name>
    <dbReference type="NCBI Taxonomy" id="1572659"/>
    <lineage>
        <taxon>Bacteria</taxon>
        <taxon>Bacillati</taxon>
        <taxon>Actinomycetota</taxon>
        <taxon>Actinomycetes</taxon>
        <taxon>Propionibacteriales</taxon>
        <taxon>Kribbellaceae</taxon>
        <taxon>Kribbella</taxon>
    </lineage>
</organism>
<evidence type="ECO:0000256" key="1">
    <source>
        <dbReference type="ARBA" id="ARBA00007689"/>
    </source>
</evidence>
<gene>
    <name evidence="3" type="ORF">E0H75_06535</name>
</gene>
<accession>A0A4R0K284</accession>
<comment type="caution">
    <text evidence="3">The sequence shown here is derived from an EMBL/GenBank/DDBJ whole genome shotgun (WGS) entry which is preliminary data.</text>
</comment>
<evidence type="ECO:0000313" key="4">
    <source>
        <dbReference type="Proteomes" id="UP000293342"/>
    </source>
</evidence>
<proteinExistence type="inferred from homology"/>
<dbReference type="Gene3D" id="3.30.70.1060">
    <property type="entry name" value="Dimeric alpha+beta barrel"/>
    <property type="match status" value="1"/>
</dbReference>
<dbReference type="RefSeq" id="WP_131512210.1">
    <property type="nucleotide sequence ID" value="NZ_SJKD01000001.1"/>
</dbReference>
<dbReference type="Proteomes" id="UP000293342">
    <property type="component" value="Unassembled WGS sequence"/>
</dbReference>
<dbReference type="InterPro" id="IPR011008">
    <property type="entry name" value="Dimeric_a/b-barrel"/>
</dbReference>
<comment type="similarity">
    <text evidence="1">Belongs to the YciI family.</text>
</comment>
<protein>
    <recommendedName>
        <fullName evidence="2">YCII-related domain-containing protein</fullName>
    </recommendedName>
</protein>
<feature type="domain" description="YCII-related" evidence="2">
    <location>
        <begin position="48"/>
        <end position="108"/>
    </location>
</feature>
<keyword evidence="4" id="KW-1185">Reference proteome</keyword>
<dbReference type="SUPFAM" id="SSF54909">
    <property type="entry name" value="Dimeric alpha+beta barrel"/>
    <property type="match status" value="1"/>
</dbReference>
<dbReference type="Pfam" id="PF03795">
    <property type="entry name" value="YCII"/>
    <property type="match status" value="1"/>
</dbReference>
<name>A0A4R0K284_9ACTN</name>
<dbReference type="EMBL" id="SJKD01000001">
    <property type="protein sequence ID" value="TCC53360.1"/>
    <property type="molecule type" value="Genomic_DNA"/>
</dbReference>
<reference evidence="3 4" key="1">
    <citation type="submission" date="2019-02" db="EMBL/GenBank/DDBJ databases">
        <title>Kribbella capetownensis sp. nov. and Kribbella speibonae sp. nov., isolated from soil.</title>
        <authorList>
            <person name="Curtis S.M."/>
            <person name="Norton I."/>
            <person name="Everest G.J."/>
            <person name="Meyers P.R."/>
        </authorList>
    </citation>
    <scope>NUCLEOTIDE SEQUENCE [LARGE SCALE GENOMIC DNA]</scope>
    <source>
        <strain evidence="3 4">YM53</strain>
    </source>
</reference>
<dbReference type="OrthoDB" id="5523400at2"/>
<sequence length="137" mass="15339">MDTADEGRIGAEDPSLDNLMKRLRGIQLYMVRMDMVAETDDPMATLMPYLREHILWLRDQERAGTLFLSGANRDEAGWDGSGTAIVRAGSRAEAVAVAETEPFHVAGVRRNTVHGWLLNEGNVKLSFRLFDDEYEIG</sequence>
<dbReference type="InterPro" id="IPR005545">
    <property type="entry name" value="YCII"/>
</dbReference>